<name>A0ABM0Q4I3_GALVR</name>
<evidence type="ECO:0000313" key="1">
    <source>
        <dbReference type="Proteomes" id="UP000694923"/>
    </source>
</evidence>
<sequence>MKEQGKMLCQQIQRIDLEVSCTFTNHVMFHDRYGIKQQELFHVLVAFSAYDTVSIPGQRQPGPIPIVTGLGVPGIHEHPGHPS</sequence>
<dbReference type="Proteomes" id="UP000694923">
    <property type="component" value="Unplaced"/>
</dbReference>
<gene>
    <name evidence="2" type="primary">LOC103583840</name>
    <name evidence="3" type="synonym">LOC103584103</name>
</gene>
<dbReference type="GeneID" id="103583840"/>
<reference evidence="2 3" key="1">
    <citation type="submission" date="2025-05" db="UniProtKB">
        <authorList>
            <consortium name="RefSeq"/>
        </authorList>
    </citation>
    <scope>IDENTIFICATION</scope>
</reference>
<accession>A0ABM0Q4I3</accession>
<evidence type="ECO:0000313" key="3">
    <source>
        <dbReference type="RefSeq" id="XP_008563444.1"/>
    </source>
</evidence>
<protein>
    <submittedName>
        <fullName evidence="2 3">TBC1 domain family member 28-like</fullName>
    </submittedName>
</protein>
<proteinExistence type="predicted"/>
<dbReference type="RefSeq" id="XP_008563274.1">
    <property type="nucleotide sequence ID" value="XM_008565052.1"/>
</dbReference>
<keyword evidence="1" id="KW-1185">Reference proteome</keyword>
<organism evidence="1 2">
    <name type="scientific">Galeopterus variegatus</name>
    <name type="common">Malayan flying lemur</name>
    <name type="synonym">Cynocephalus variegatus</name>
    <dbReference type="NCBI Taxonomy" id="482537"/>
    <lineage>
        <taxon>Eukaryota</taxon>
        <taxon>Metazoa</taxon>
        <taxon>Chordata</taxon>
        <taxon>Craniata</taxon>
        <taxon>Vertebrata</taxon>
        <taxon>Euteleostomi</taxon>
        <taxon>Mammalia</taxon>
        <taxon>Eutheria</taxon>
        <taxon>Euarchontoglires</taxon>
        <taxon>Dermoptera</taxon>
        <taxon>Cynocephalidae</taxon>
        <taxon>Galeopterus</taxon>
    </lineage>
</organism>
<dbReference type="RefSeq" id="XP_008563444.1">
    <property type="nucleotide sequence ID" value="XM_008565222.1"/>
</dbReference>
<dbReference type="SUPFAM" id="SSF47923">
    <property type="entry name" value="Ypt/Rab-GAP domain of gyp1p"/>
    <property type="match status" value="1"/>
</dbReference>
<dbReference type="GeneID" id="103584103"/>
<evidence type="ECO:0000313" key="2">
    <source>
        <dbReference type="RefSeq" id="XP_008563274.1"/>
    </source>
</evidence>
<dbReference type="InterPro" id="IPR035969">
    <property type="entry name" value="Rab-GAP_TBC_sf"/>
</dbReference>
<dbReference type="Gene3D" id="1.10.8.270">
    <property type="entry name" value="putative rabgap domain of human tbc1 domain family member 14 like domains"/>
    <property type="match status" value="1"/>
</dbReference>